<dbReference type="GO" id="GO:0008999">
    <property type="term" value="F:protein-N-terminal-alanine acetyltransferase activity"/>
    <property type="evidence" value="ECO:0007669"/>
    <property type="project" value="TreeGrafter"/>
</dbReference>
<evidence type="ECO:0000256" key="2">
    <source>
        <dbReference type="ARBA" id="ARBA00023315"/>
    </source>
</evidence>
<dbReference type="CDD" id="cd04301">
    <property type="entry name" value="NAT_SF"/>
    <property type="match status" value="1"/>
</dbReference>
<dbReference type="Proteomes" id="UP000598297">
    <property type="component" value="Unassembled WGS sequence"/>
</dbReference>
<proteinExistence type="inferred from homology"/>
<accession>A0A964XP49</accession>
<comment type="caution">
    <text evidence="6">The sequence shown here is derived from an EMBL/GenBank/DDBJ whole genome shotgun (WGS) entry which is preliminary data.</text>
</comment>
<keyword evidence="1" id="KW-0808">Transferase</keyword>
<evidence type="ECO:0000313" key="6">
    <source>
        <dbReference type="EMBL" id="NBE56364.1"/>
    </source>
</evidence>
<dbReference type="OrthoDB" id="2631610at2"/>
<evidence type="ECO:0000256" key="4">
    <source>
        <dbReference type="SAM" id="MobiDB-lite"/>
    </source>
</evidence>
<evidence type="ECO:0000256" key="1">
    <source>
        <dbReference type="ARBA" id="ARBA00022679"/>
    </source>
</evidence>
<dbReference type="RefSeq" id="WP_161704972.1">
    <property type="nucleotide sequence ID" value="NZ_JAAAHS010000474.1"/>
</dbReference>
<dbReference type="PANTHER" id="PTHR43792">
    <property type="entry name" value="GNAT FAMILY, PUTATIVE (AFU_ORTHOLOGUE AFUA_3G00765)-RELATED-RELATED"/>
    <property type="match status" value="1"/>
</dbReference>
<gene>
    <name evidence="6" type="ORF">GUY60_34025</name>
</gene>
<dbReference type="Gene3D" id="3.40.630.30">
    <property type="match status" value="1"/>
</dbReference>
<dbReference type="InterPro" id="IPR000182">
    <property type="entry name" value="GNAT_dom"/>
</dbReference>
<dbReference type="SUPFAM" id="SSF55729">
    <property type="entry name" value="Acyl-CoA N-acyltransferases (Nat)"/>
    <property type="match status" value="1"/>
</dbReference>
<keyword evidence="7" id="KW-1185">Reference proteome</keyword>
<dbReference type="GO" id="GO:0005737">
    <property type="term" value="C:cytoplasm"/>
    <property type="evidence" value="ECO:0007669"/>
    <property type="project" value="TreeGrafter"/>
</dbReference>
<feature type="region of interest" description="Disordered" evidence="4">
    <location>
        <begin position="64"/>
        <end position="86"/>
    </location>
</feature>
<evidence type="ECO:0000259" key="5">
    <source>
        <dbReference type="PROSITE" id="PS51186"/>
    </source>
</evidence>
<name>A0A964XP49_9ACTN</name>
<dbReference type="AlphaFoldDB" id="A0A964XP49"/>
<dbReference type="PROSITE" id="PS51186">
    <property type="entry name" value="GNAT"/>
    <property type="match status" value="1"/>
</dbReference>
<keyword evidence="2" id="KW-0012">Acyltransferase</keyword>
<feature type="domain" description="N-acetyltransferase" evidence="5">
    <location>
        <begin position="19"/>
        <end position="186"/>
    </location>
</feature>
<dbReference type="InterPro" id="IPR051531">
    <property type="entry name" value="N-acetyltransferase"/>
</dbReference>
<dbReference type="PANTHER" id="PTHR43792:SF8">
    <property type="entry name" value="[RIBOSOMAL PROTEIN US5]-ALANINE N-ACETYLTRANSFERASE"/>
    <property type="match status" value="1"/>
</dbReference>
<protein>
    <submittedName>
        <fullName evidence="6">GNAT family N-acetyltransferase</fullName>
    </submittedName>
</protein>
<dbReference type="InterPro" id="IPR016181">
    <property type="entry name" value="Acyl_CoA_acyltransferase"/>
</dbReference>
<dbReference type="Pfam" id="PF13302">
    <property type="entry name" value="Acetyltransf_3"/>
    <property type="match status" value="1"/>
</dbReference>
<organism evidence="6 7">
    <name type="scientific">Streptomyces boluensis</name>
    <dbReference type="NCBI Taxonomy" id="1775135"/>
    <lineage>
        <taxon>Bacteria</taxon>
        <taxon>Bacillati</taxon>
        <taxon>Actinomycetota</taxon>
        <taxon>Actinomycetes</taxon>
        <taxon>Kitasatosporales</taxon>
        <taxon>Streptomycetaceae</taxon>
        <taxon>Streptomyces</taxon>
    </lineage>
</organism>
<evidence type="ECO:0000313" key="7">
    <source>
        <dbReference type="Proteomes" id="UP000598297"/>
    </source>
</evidence>
<evidence type="ECO:0000256" key="3">
    <source>
        <dbReference type="ARBA" id="ARBA00038502"/>
    </source>
</evidence>
<reference evidence="6" key="1">
    <citation type="submission" date="2020-01" db="EMBL/GenBank/DDBJ databases">
        <title>Whole-genome analyses of novel actinobacteria.</title>
        <authorList>
            <person name="Sahin N."/>
        </authorList>
    </citation>
    <scope>NUCLEOTIDE SEQUENCE</scope>
    <source>
        <strain evidence="6">YC537</strain>
    </source>
</reference>
<sequence>MSTRPVMRLKSWSEDDFWLLVRQNSPEMTRHLGGPETEEKLRDRHRRYLRPGQRDRMFRIVVDGEGSDGEGSAGAVSSVGSAGRDETAGSIGYWEQSWRGGTVWETGWAVLPEFQGRGIAVAAARLVCERAHAEHRHRYVHAFPSVANASSNSLCGRAGFELLGDADMEYPKGHWSRHNDWQFDLRTLDGARDGARD</sequence>
<dbReference type="EMBL" id="JAAAHS010000474">
    <property type="protein sequence ID" value="NBE56364.1"/>
    <property type="molecule type" value="Genomic_DNA"/>
</dbReference>
<comment type="similarity">
    <text evidence="3">Belongs to the acetyltransferase family. RimJ subfamily.</text>
</comment>
<feature type="compositionally biased region" description="Low complexity" evidence="4">
    <location>
        <begin position="73"/>
        <end position="82"/>
    </location>
</feature>